<evidence type="ECO:0000256" key="7">
    <source>
        <dbReference type="ARBA" id="ARBA00023004"/>
    </source>
</evidence>
<comment type="pathway">
    <text evidence="2">Secondary metabolite biosynthesis.</text>
</comment>
<keyword evidence="6 10" id="KW-0560">Oxidoreductase</keyword>
<dbReference type="OrthoDB" id="2789670at2759"/>
<dbReference type="Pfam" id="PF00067">
    <property type="entry name" value="p450"/>
    <property type="match status" value="1"/>
</dbReference>
<dbReference type="InterPro" id="IPR017972">
    <property type="entry name" value="Cyt_P450_CS"/>
</dbReference>
<evidence type="ECO:0008006" key="13">
    <source>
        <dbReference type="Google" id="ProtNLM"/>
    </source>
</evidence>
<dbReference type="PANTHER" id="PTHR46300:SF7">
    <property type="entry name" value="P450, PUTATIVE (EUROFUNG)-RELATED"/>
    <property type="match status" value="1"/>
</dbReference>
<comment type="similarity">
    <text evidence="3 10">Belongs to the cytochrome P450 family.</text>
</comment>
<evidence type="ECO:0000256" key="5">
    <source>
        <dbReference type="ARBA" id="ARBA00022723"/>
    </source>
</evidence>
<protein>
    <recommendedName>
        <fullName evidence="13">Cytochrome P450</fullName>
    </recommendedName>
</protein>
<dbReference type="InterPro" id="IPR002401">
    <property type="entry name" value="Cyt_P450_E_grp-I"/>
</dbReference>
<evidence type="ECO:0000256" key="2">
    <source>
        <dbReference type="ARBA" id="ARBA00005179"/>
    </source>
</evidence>
<keyword evidence="8 10" id="KW-0503">Monooxygenase</keyword>
<feature type="binding site" description="axial binding residue" evidence="9">
    <location>
        <position position="376"/>
    </location>
    <ligand>
        <name>heme</name>
        <dbReference type="ChEBI" id="CHEBI:30413"/>
    </ligand>
    <ligandPart>
        <name>Fe</name>
        <dbReference type="ChEBI" id="CHEBI:18248"/>
    </ligandPart>
</feature>
<dbReference type="InterPro" id="IPR001128">
    <property type="entry name" value="Cyt_P450"/>
</dbReference>
<evidence type="ECO:0000313" key="12">
    <source>
        <dbReference type="Proteomes" id="UP000053989"/>
    </source>
</evidence>
<keyword evidence="4 9" id="KW-0349">Heme</keyword>
<organism evidence="11 12">
    <name type="scientific">Scleroderma citrinum Foug A</name>
    <dbReference type="NCBI Taxonomy" id="1036808"/>
    <lineage>
        <taxon>Eukaryota</taxon>
        <taxon>Fungi</taxon>
        <taxon>Dikarya</taxon>
        <taxon>Basidiomycota</taxon>
        <taxon>Agaricomycotina</taxon>
        <taxon>Agaricomycetes</taxon>
        <taxon>Agaricomycetidae</taxon>
        <taxon>Boletales</taxon>
        <taxon>Sclerodermatineae</taxon>
        <taxon>Sclerodermataceae</taxon>
        <taxon>Scleroderma</taxon>
    </lineage>
</organism>
<evidence type="ECO:0000256" key="9">
    <source>
        <dbReference type="PIRSR" id="PIRSR602401-1"/>
    </source>
</evidence>
<keyword evidence="7 9" id="KW-0408">Iron</keyword>
<keyword evidence="5 9" id="KW-0479">Metal-binding</keyword>
<sequence>MPGEIAHIQVFGQHIIILNSTKAAVEMFDKKSVKYSDRAVLPFVGDLLGNRHSLPLLSYGDTFRETRKRFHRVIGTRAAVEEFSHIESMEIHKFLKRVLSDPERLVAHLRMTVGSIFLRIAYGYEVNDENDPLISLADKAVDIFVKASAPGAFLVDLIPILKYVPEWVPGAGFQTQARKWKAVMDELTDVPYNFVKSQMEAGIAPKSFTSVLLEDRMSNLSEEEVLSIKWSAASFNAGSADTLVAMHSIFLAMTLFPEAQEKAQAEIDVIIGPDRLPTLSDRQSLPYMEAVAKELHRWYVVSNLGLSHRASEDDIHDGYYIPKGSLVFANQWAMLHDPHSYSEPIEFRPERFLVLEDKQPEQDPRTICFGFGRRICPGWFVFSGLRVLNTMLDGRFTTC</sequence>
<evidence type="ECO:0000256" key="8">
    <source>
        <dbReference type="ARBA" id="ARBA00023033"/>
    </source>
</evidence>
<dbReference type="GO" id="GO:0004497">
    <property type="term" value="F:monooxygenase activity"/>
    <property type="evidence" value="ECO:0007669"/>
    <property type="project" value="UniProtKB-KW"/>
</dbReference>
<dbReference type="InParanoid" id="A0A0C3D3C1"/>
<dbReference type="PANTHER" id="PTHR46300">
    <property type="entry name" value="P450, PUTATIVE (EUROFUNG)-RELATED-RELATED"/>
    <property type="match status" value="1"/>
</dbReference>
<evidence type="ECO:0000256" key="3">
    <source>
        <dbReference type="ARBA" id="ARBA00010617"/>
    </source>
</evidence>
<dbReference type="SUPFAM" id="SSF48264">
    <property type="entry name" value="Cytochrome P450"/>
    <property type="match status" value="1"/>
</dbReference>
<dbReference type="CDD" id="cd11065">
    <property type="entry name" value="CYP64-like"/>
    <property type="match status" value="1"/>
</dbReference>
<comment type="cofactor">
    <cofactor evidence="1 9">
        <name>heme</name>
        <dbReference type="ChEBI" id="CHEBI:30413"/>
    </cofactor>
</comment>
<dbReference type="PRINTS" id="PR00463">
    <property type="entry name" value="EP450I"/>
</dbReference>
<dbReference type="GO" id="GO:0020037">
    <property type="term" value="F:heme binding"/>
    <property type="evidence" value="ECO:0007669"/>
    <property type="project" value="InterPro"/>
</dbReference>
<reference evidence="12" key="2">
    <citation type="submission" date="2015-01" db="EMBL/GenBank/DDBJ databases">
        <title>Evolutionary Origins and Diversification of the Mycorrhizal Mutualists.</title>
        <authorList>
            <consortium name="DOE Joint Genome Institute"/>
            <consortium name="Mycorrhizal Genomics Consortium"/>
            <person name="Kohler A."/>
            <person name="Kuo A."/>
            <person name="Nagy L.G."/>
            <person name="Floudas D."/>
            <person name="Copeland A."/>
            <person name="Barry K.W."/>
            <person name="Cichocki N."/>
            <person name="Veneault-Fourrey C."/>
            <person name="LaButti K."/>
            <person name="Lindquist E.A."/>
            <person name="Lipzen A."/>
            <person name="Lundell T."/>
            <person name="Morin E."/>
            <person name="Murat C."/>
            <person name="Riley R."/>
            <person name="Ohm R."/>
            <person name="Sun H."/>
            <person name="Tunlid A."/>
            <person name="Henrissat B."/>
            <person name="Grigoriev I.V."/>
            <person name="Hibbett D.S."/>
            <person name="Martin F."/>
        </authorList>
    </citation>
    <scope>NUCLEOTIDE SEQUENCE [LARGE SCALE GENOMIC DNA]</scope>
    <source>
        <strain evidence="12">Foug A</strain>
    </source>
</reference>
<dbReference type="InterPro" id="IPR050364">
    <property type="entry name" value="Cytochrome_P450_fung"/>
</dbReference>
<dbReference type="EMBL" id="KN822309">
    <property type="protein sequence ID" value="KIM50919.1"/>
    <property type="molecule type" value="Genomic_DNA"/>
</dbReference>
<evidence type="ECO:0000256" key="4">
    <source>
        <dbReference type="ARBA" id="ARBA00022617"/>
    </source>
</evidence>
<dbReference type="InterPro" id="IPR036396">
    <property type="entry name" value="Cyt_P450_sf"/>
</dbReference>
<reference evidence="11 12" key="1">
    <citation type="submission" date="2014-04" db="EMBL/GenBank/DDBJ databases">
        <authorList>
            <consortium name="DOE Joint Genome Institute"/>
            <person name="Kuo A."/>
            <person name="Kohler A."/>
            <person name="Nagy L.G."/>
            <person name="Floudas D."/>
            <person name="Copeland A."/>
            <person name="Barry K.W."/>
            <person name="Cichocki N."/>
            <person name="Veneault-Fourrey C."/>
            <person name="LaButti K."/>
            <person name="Lindquist E.A."/>
            <person name="Lipzen A."/>
            <person name="Lundell T."/>
            <person name="Morin E."/>
            <person name="Murat C."/>
            <person name="Sun H."/>
            <person name="Tunlid A."/>
            <person name="Henrissat B."/>
            <person name="Grigoriev I.V."/>
            <person name="Hibbett D.S."/>
            <person name="Martin F."/>
            <person name="Nordberg H.P."/>
            <person name="Cantor M.N."/>
            <person name="Hua S.X."/>
        </authorList>
    </citation>
    <scope>NUCLEOTIDE SEQUENCE [LARGE SCALE GENOMIC DNA]</scope>
    <source>
        <strain evidence="11 12">Foug A</strain>
    </source>
</reference>
<evidence type="ECO:0000256" key="10">
    <source>
        <dbReference type="RuleBase" id="RU000461"/>
    </source>
</evidence>
<evidence type="ECO:0000256" key="6">
    <source>
        <dbReference type="ARBA" id="ARBA00023002"/>
    </source>
</evidence>
<proteinExistence type="inferred from homology"/>
<dbReference type="HOGENOM" id="CLU_001570_2_2_1"/>
<dbReference type="AlphaFoldDB" id="A0A0C3D3C1"/>
<dbReference type="GO" id="GO:0005506">
    <property type="term" value="F:iron ion binding"/>
    <property type="evidence" value="ECO:0007669"/>
    <property type="project" value="InterPro"/>
</dbReference>
<dbReference type="GO" id="GO:0016705">
    <property type="term" value="F:oxidoreductase activity, acting on paired donors, with incorporation or reduction of molecular oxygen"/>
    <property type="evidence" value="ECO:0007669"/>
    <property type="project" value="InterPro"/>
</dbReference>
<dbReference type="Gene3D" id="1.10.630.10">
    <property type="entry name" value="Cytochrome P450"/>
    <property type="match status" value="1"/>
</dbReference>
<name>A0A0C3D3C1_9AGAM</name>
<dbReference type="Proteomes" id="UP000053989">
    <property type="component" value="Unassembled WGS sequence"/>
</dbReference>
<gene>
    <name evidence="11" type="ORF">SCLCIDRAFT_1224993</name>
</gene>
<keyword evidence="12" id="KW-1185">Reference proteome</keyword>
<evidence type="ECO:0000313" key="11">
    <source>
        <dbReference type="EMBL" id="KIM50919.1"/>
    </source>
</evidence>
<dbReference type="STRING" id="1036808.A0A0C3D3C1"/>
<accession>A0A0C3D3C1</accession>
<evidence type="ECO:0000256" key="1">
    <source>
        <dbReference type="ARBA" id="ARBA00001971"/>
    </source>
</evidence>
<dbReference type="PROSITE" id="PS00086">
    <property type="entry name" value="CYTOCHROME_P450"/>
    <property type="match status" value="1"/>
</dbReference>